<dbReference type="Proteomes" id="UP000001593">
    <property type="component" value="Unassembled WGS sequence"/>
</dbReference>
<keyword evidence="2" id="KW-1185">Reference proteome</keyword>
<dbReference type="AlphaFoldDB" id="A7RKU0"/>
<evidence type="ECO:0000313" key="1">
    <source>
        <dbReference type="EMBL" id="EDO47964.1"/>
    </source>
</evidence>
<feature type="non-terminal residue" evidence="1">
    <location>
        <position position="170"/>
    </location>
</feature>
<organism evidence="1 2">
    <name type="scientific">Nematostella vectensis</name>
    <name type="common">Starlet sea anemone</name>
    <dbReference type="NCBI Taxonomy" id="45351"/>
    <lineage>
        <taxon>Eukaryota</taxon>
        <taxon>Metazoa</taxon>
        <taxon>Cnidaria</taxon>
        <taxon>Anthozoa</taxon>
        <taxon>Hexacorallia</taxon>
        <taxon>Actiniaria</taxon>
        <taxon>Edwardsiidae</taxon>
        <taxon>Nematostella</taxon>
    </lineage>
</organism>
<dbReference type="PANTHER" id="PTHR46263:SF1">
    <property type="entry name" value="ARMADILLO REPEAT-CONTAINING PROTEIN 7"/>
    <property type="match status" value="1"/>
</dbReference>
<reference evidence="1 2" key="1">
    <citation type="journal article" date="2007" name="Science">
        <title>Sea anemone genome reveals ancestral eumetazoan gene repertoire and genomic organization.</title>
        <authorList>
            <person name="Putnam N.H."/>
            <person name="Srivastava M."/>
            <person name="Hellsten U."/>
            <person name="Dirks B."/>
            <person name="Chapman J."/>
            <person name="Salamov A."/>
            <person name="Terry A."/>
            <person name="Shapiro H."/>
            <person name="Lindquist E."/>
            <person name="Kapitonov V.V."/>
            <person name="Jurka J."/>
            <person name="Genikhovich G."/>
            <person name="Grigoriev I.V."/>
            <person name="Lucas S.M."/>
            <person name="Steele R.E."/>
            <person name="Finnerty J.R."/>
            <person name="Technau U."/>
            <person name="Martindale M.Q."/>
            <person name="Rokhsar D.S."/>
        </authorList>
    </citation>
    <scope>NUCLEOTIDE SEQUENCE [LARGE SCALE GENOMIC DNA]</scope>
    <source>
        <strain evidence="2">CH2 X CH6</strain>
    </source>
</reference>
<name>A7RKU0_NEMVE</name>
<dbReference type="PhylomeDB" id="A7RKU0"/>
<dbReference type="OMA" id="AILQCML"/>
<dbReference type="InterPro" id="IPR042462">
    <property type="entry name" value="ARMC7"/>
</dbReference>
<dbReference type="InterPro" id="IPR016024">
    <property type="entry name" value="ARM-type_fold"/>
</dbReference>
<dbReference type="EMBL" id="DS469516">
    <property type="protein sequence ID" value="EDO47964.1"/>
    <property type="molecule type" value="Genomic_DNA"/>
</dbReference>
<evidence type="ECO:0008006" key="3">
    <source>
        <dbReference type="Google" id="ProtNLM"/>
    </source>
</evidence>
<dbReference type="Pfam" id="PF00514">
    <property type="entry name" value="Arm"/>
    <property type="match status" value="1"/>
</dbReference>
<proteinExistence type="predicted"/>
<dbReference type="InParanoid" id="A7RKU0"/>
<dbReference type="SUPFAM" id="SSF48371">
    <property type="entry name" value="ARM repeat"/>
    <property type="match status" value="1"/>
</dbReference>
<dbReference type="eggNOG" id="KOG4646">
    <property type="taxonomic scope" value="Eukaryota"/>
</dbReference>
<accession>A7RKU0</accession>
<dbReference type="HOGENOM" id="CLU_099221_1_0_1"/>
<dbReference type="PANTHER" id="PTHR46263">
    <property type="entry name" value="ARMADILLO REPEAT-CONTAINING PROTEIN 7"/>
    <property type="match status" value="1"/>
</dbReference>
<evidence type="ECO:0000313" key="2">
    <source>
        <dbReference type="Proteomes" id="UP000001593"/>
    </source>
</evidence>
<dbReference type="InterPro" id="IPR000225">
    <property type="entry name" value="Armadillo"/>
</dbReference>
<dbReference type="STRING" id="45351.A7RKU0"/>
<dbReference type="Gene3D" id="1.25.10.10">
    <property type="entry name" value="Leucine-rich Repeat Variant"/>
    <property type="match status" value="1"/>
</dbReference>
<sequence>MFTSQEYIDRKSGKDRLGRLEYLQALVTEFQDTHKQGLRQACFNGLFNFTDNKEQHQTVFQVSNSNDLPLDSITEENEKMVEFGIGGICNCCLDKQNKQFIIENGGIPLIINCLSSSTEETVLSALTSLMFLMTPATTKEILCPAVVDCLQEFADSSNKRLSNLAKVFLK</sequence>
<gene>
    <name evidence="1" type="ORF">NEMVEDRAFT_v1g63628</name>
</gene>
<dbReference type="InterPro" id="IPR011989">
    <property type="entry name" value="ARM-like"/>
</dbReference>
<protein>
    <recommendedName>
        <fullName evidence="3">Armadillo repeat-containing protein 7</fullName>
    </recommendedName>
</protein>